<evidence type="ECO:0000313" key="11">
    <source>
        <dbReference type="Proteomes" id="UP000566663"/>
    </source>
</evidence>
<evidence type="ECO:0000256" key="2">
    <source>
        <dbReference type="ARBA" id="ARBA00022688"/>
    </source>
</evidence>
<comment type="subcellular location">
    <subcellularLocation>
        <location evidence="8">Cell membrane</location>
        <topology evidence="8">Peripheral membrane protein</topology>
    </subcellularLocation>
</comment>
<dbReference type="EMBL" id="JACHFZ010000002">
    <property type="protein sequence ID" value="MBB5291992.1"/>
    <property type="molecule type" value="Genomic_DNA"/>
</dbReference>
<feature type="binding site" evidence="8">
    <location>
        <position position="82"/>
    </location>
    <ligand>
        <name>Fe cation</name>
        <dbReference type="ChEBI" id="CHEBI:24875"/>
        <label>2</label>
    </ligand>
</feature>
<dbReference type="InterPro" id="IPR012347">
    <property type="entry name" value="Ferritin-like"/>
</dbReference>
<reference evidence="10 11" key="1">
    <citation type="submission" date="2020-08" db="EMBL/GenBank/DDBJ databases">
        <title>Genomic Encyclopedia of Type Strains, Phase IV (KMG-IV): sequencing the most valuable type-strain genomes for metagenomic binning, comparative biology and taxonomic classification.</title>
        <authorList>
            <person name="Goeker M."/>
        </authorList>
    </citation>
    <scope>NUCLEOTIDE SEQUENCE [LARGE SCALE GENOMIC DNA]</scope>
    <source>
        <strain evidence="10 11">DSM 25335</strain>
    </source>
</reference>
<keyword evidence="4 8" id="KW-0560">Oxidoreductase</keyword>
<comment type="caution">
    <text evidence="10">The sequence shown here is derived from an EMBL/GenBank/DDBJ whole genome shotgun (WGS) entry which is preliminary data.</text>
</comment>
<evidence type="ECO:0000256" key="6">
    <source>
        <dbReference type="ARBA" id="ARBA00023033"/>
    </source>
</evidence>
<feature type="binding site" evidence="8">
    <location>
        <position position="134"/>
    </location>
    <ligand>
        <name>Fe cation</name>
        <dbReference type="ChEBI" id="CHEBI:24875"/>
        <label>2</label>
    </ligand>
</feature>
<dbReference type="CDD" id="cd01042">
    <property type="entry name" value="DMQH"/>
    <property type="match status" value="1"/>
</dbReference>
<dbReference type="UniPathway" id="UPA00232"/>
<comment type="pathway">
    <text evidence="1 8">Cofactor biosynthesis; ubiquinone biosynthesis.</text>
</comment>
<evidence type="ECO:0000313" key="10">
    <source>
        <dbReference type="EMBL" id="MBB5291992.1"/>
    </source>
</evidence>
<dbReference type="GO" id="GO:0008682">
    <property type="term" value="F:3-demethoxyubiquinol 3-hydroxylase activity"/>
    <property type="evidence" value="ECO:0007669"/>
    <property type="project" value="UniProtKB-EC"/>
</dbReference>
<dbReference type="PANTHER" id="PTHR11237">
    <property type="entry name" value="COENZYME Q10 BIOSYNTHESIS PROTEIN 7"/>
    <property type="match status" value="1"/>
</dbReference>
<comment type="similarity">
    <text evidence="8">Belongs to the COQ7 family.</text>
</comment>
<comment type="catalytic activity">
    <reaction evidence="8">
        <text>a 5-methoxy-2-methyl-3-(all-trans-polyprenyl)benzene-1,4-diol + AH2 + O2 = a 3-demethylubiquinol + A + H2O</text>
        <dbReference type="Rhea" id="RHEA:50908"/>
        <dbReference type="Rhea" id="RHEA-COMP:10859"/>
        <dbReference type="Rhea" id="RHEA-COMP:10914"/>
        <dbReference type="ChEBI" id="CHEBI:13193"/>
        <dbReference type="ChEBI" id="CHEBI:15377"/>
        <dbReference type="ChEBI" id="CHEBI:15379"/>
        <dbReference type="ChEBI" id="CHEBI:17499"/>
        <dbReference type="ChEBI" id="CHEBI:84167"/>
        <dbReference type="ChEBI" id="CHEBI:84422"/>
        <dbReference type="EC" id="1.14.99.60"/>
    </reaction>
</comment>
<dbReference type="EC" id="1.14.99.60" evidence="8"/>
<feature type="binding site" evidence="8">
    <location>
        <position position="166"/>
    </location>
    <ligand>
        <name>Fe cation</name>
        <dbReference type="ChEBI" id="CHEBI:24875"/>
        <label>2</label>
    </ligand>
</feature>
<dbReference type="RefSeq" id="WP_183253919.1">
    <property type="nucleotide sequence ID" value="NZ_BAAAFF010000005.1"/>
</dbReference>
<keyword evidence="7 8" id="KW-0472">Membrane</keyword>
<evidence type="ECO:0000256" key="5">
    <source>
        <dbReference type="ARBA" id="ARBA00023004"/>
    </source>
</evidence>
<feature type="binding site" evidence="8">
    <location>
        <position position="85"/>
    </location>
    <ligand>
        <name>Fe cation</name>
        <dbReference type="ChEBI" id="CHEBI:24875"/>
        <label>1</label>
    </ligand>
</feature>
<name>A0A7W8HZU4_9CAUL</name>
<evidence type="ECO:0000256" key="4">
    <source>
        <dbReference type="ARBA" id="ARBA00023002"/>
    </source>
</evidence>
<proteinExistence type="inferred from homology"/>
<sequence length="205" mass="22250">MPAPRAPDPIRDPSPEAASTRPVRLPHPGRGASRRRRAEILRVDHAGEYAAVHIYRAQRAVFEGRPGKETIAADMGEMQAQEAVHLARFEALLTAERVRPTVMTPLWRLAALGLGAGTALLGEKAAHACTEAVESVIEEHYADQIAELSDRDPELAAELTKFRDEELAHHDHAVDHGSRDAPGYGLLSAVIKAGCRAAIKVSERV</sequence>
<evidence type="ECO:0000256" key="3">
    <source>
        <dbReference type="ARBA" id="ARBA00022723"/>
    </source>
</evidence>
<dbReference type="GO" id="GO:0046872">
    <property type="term" value="F:metal ion binding"/>
    <property type="evidence" value="ECO:0007669"/>
    <property type="project" value="UniProtKB-KW"/>
</dbReference>
<keyword evidence="2 8" id="KW-0831">Ubiquinone biosynthesis</keyword>
<dbReference type="InterPro" id="IPR009078">
    <property type="entry name" value="Ferritin-like_SF"/>
</dbReference>
<evidence type="ECO:0000256" key="9">
    <source>
        <dbReference type="SAM" id="MobiDB-lite"/>
    </source>
</evidence>
<organism evidence="10 11">
    <name type="scientific">Brevundimonas basaltis</name>
    <dbReference type="NCBI Taxonomy" id="472166"/>
    <lineage>
        <taxon>Bacteria</taxon>
        <taxon>Pseudomonadati</taxon>
        <taxon>Pseudomonadota</taxon>
        <taxon>Alphaproteobacteria</taxon>
        <taxon>Caulobacterales</taxon>
        <taxon>Caulobacteraceae</taxon>
        <taxon>Brevundimonas</taxon>
    </lineage>
</organism>
<keyword evidence="5 8" id="KW-0408">Iron</keyword>
<keyword evidence="3 8" id="KW-0479">Metal-binding</keyword>
<dbReference type="Pfam" id="PF03232">
    <property type="entry name" value="COQ7"/>
    <property type="match status" value="1"/>
</dbReference>
<keyword evidence="10" id="KW-0830">Ubiquinone</keyword>
<feature type="binding site" evidence="8">
    <location>
        <position position="82"/>
    </location>
    <ligand>
        <name>Fe cation</name>
        <dbReference type="ChEBI" id="CHEBI:24875"/>
        <label>1</label>
    </ligand>
</feature>
<comment type="function">
    <text evidence="8">Catalyzes the hydroxylation of 2-nonaprenyl-3-methyl-6-methoxy-1,4-benzoquinol during ubiquinone biosynthesis.</text>
</comment>
<evidence type="ECO:0000256" key="8">
    <source>
        <dbReference type="HAMAP-Rule" id="MF_01658"/>
    </source>
</evidence>
<dbReference type="InterPro" id="IPR011566">
    <property type="entry name" value="Ubq_synth_Coq7"/>
</dbReference>
<feature type="binding site" evidence="8">
    <location>
        <position position="166"/>
    </location>
    <ligand>
        <name>Fe cation</name>
        <dbReference type="ChEBI" id="CHEBI:24875"/>
        <label>1</label>
    </ligand>
</feature>
<feature type="binding site" evidence="8">
    <location>
        <position position="48"/>
    </location>
    <ligand>
        <name>Fe cation</name>
        <dbReference type="ChEBI" id="CHEBI:24875"/>
        <label>1</label>
    </ligand>
</feature>
<dbReference type="GO" id="GO:0005886">
    <property type="term" value="C:plasma membrane"/>
    <property type="evidence" value="ECO:0007669"/>
    <property type="project" value="UniProtKB-SubCell"/>
</dbReference>
<keyword evidence="6 8" id="KW-0503">Monooxygenase</keyword>
<dbReference type="AlphaFoldDB" id="A0A7W8HZU4"/>
<evidence type="ECO:0000256" key="1">
    <source>
        <dbReference type="ARBA" id="ARBA00004749"/>
    </source>
</evidence>
<comment type="cofactor">
    <cofactor evidence="8">
        <name>Fe cation</name>
        <dbReference type="ChEBI" id="CHEBI:24875"/>
    </cofactor>
    <text evidence="8">Binds 2 iron ions per subunit.</text>
</comment>
<dbReference type="GO" id="GO:0006744">
    <property type="term" value="P:ubiquinone biosynthetic process"/>
    <property type="evidence" value="ECO:0007669"/>
    <property type="project" value="UniProtKB-UniRule"/>
</dbReference>
<dbReference type="SUPFAM" id="SSF47240">
    <property type="entry name" value="Ferritin-like"/>
    <property type="match status" value="1"/>
</dbReference>
<protein>
    <recommendedName>
        <fullName evidence="8">3-demethoxyubiquinol 3-hydroxylase</fullName>
        <shortName evidence="8">DMQ hydroxylase</shortName>
        <ecNumber evidence="8">1.14.99.60</ecNumber>
    </recommendedName>
    <alternativeName>
        <fullName evidence="8">2-nonaprenyl-3-methyl-6-methoxy-1,4-benzoquinol hydroxylase</fullName>
    </alternativeName>
</protein>
<gene>
    <name evidence="8" type="primary">coq7</name>
    <name evidence="10" type="ORF">HNQ67_001506</name>
</gene>
<accession>A0A7W8HZU4</accession>
<keyword evidence="8" id="KW-1003">Cell membrane</keyword>
<dbReference type="Proteomes" id="UP000566663">
    <property type="component" value="Unassembled WGS sequence"/>
</dbReference>
<keyword evidence="11" id="KW-1185">Reference proteome</keyword>
<dbReference type="Gene3D" id="1.20.1260.10">
    <property type="match status" value="1"/>
</dbReference>
<dbReference type="HAMAP" id="MF_01658">
    <property type="entry name" value="COQ7"/>
    <property type="match status" value="1"/>
</dbReference>
<feature type="binding site" evidence="8">
    <location>
        <position position="169"/>
    </location>
    <ligand>
        <name>Fe cation</name>
        <dbReference type="ChEBI" id="CHEBI:24875"/>
        <label>2</label>
    </ligand>
</feature>
<dbReference type="PANTHER" id="PTHR11237:SF4">
    <property type="entry name" value="5-DEMETHOXYUBIQUINONE HYDROXYLASE, MITOCHONDRIAL"/>
    <property type="match status" value="1"/>
</dbReference>
<evidence type="ECO:0000256" key="7">
    <source>
        <dbReference type="ARBA" id="ARBA00023136"/>
    </source>
</evidence>
<feature type="region of interest" description="Disordered" evidence="9">
    <location>
        <begin position="1"/>
        <end position="35"/>
    </location>
</feature>